<comment type="catalytic activity">
    <reaction evidence="12 15">
        <text>an N-acylsphing-4-enine + H2O = sphing-4-enine + a fatty acid</text>
        <dbReference type="Rhea" id="RHEA:20856"/>
        <dbReference type="ChEBI" id="CHEBI:15377"/>
        <dbReference type="ChEBI" id="CHEBI:28868"/>
        <dbReference type="ChEBI" id="CHEBI:52639"/>
        <dbReference type="ChEBI" id="CHEBI:57756"/>
        <dbReference type="EC" id="3.5.1.23"/>
    </reaction>
</comment>
<keyword evidence="14" id="KW-0862">Zinc</keyword>
<dbReference type="GO" id="GO:0046512">
    <property type="term" value="P:sphingosine biosynthetic process"/>
    <property type="evidence" value="ECO:0000318"/>
    <property type="project" value="GO_Central"/>
</dbReference>
<dbReference type="InterPro" id="IPR031331">
    <property type="entry name" value="NEUT/ALK_ceramidase_C"/>
</dbReference>
<dbReference type="EnsemblPlants" id="AES71552">
    <property type="protein sequence ID" value="AES71552"/>
    <property type="gene ID" value="MTR_3g079190"/>
</dbReference>
<evidence type="ECO:0000313" key="21">
    <source>
        <dbReference type="Proteomes" id="UP000002051"/>
    </source>
</evidence>
<dbReference type="eggNOG" id="KOG2232">
    <property type="taxonomic scope" value="Eukaryota"/>
</dbReference>
<keyword evidence="9 15" id="KW-0746">Sphingolipid metabolism</keyword>
<evidence type="ECO:0000259" key="18">
    <source>
        <dbReference type="Pfam" id="PF17048"/>
    </source>
</evidence>
<dbReference type="GO" id="GO:0034599">
    <property type="term" value="P:cellular response to oxidative stress"/>
    <property type="evidence" value="ECO:0007669"/>
    <property type="project" value="UniProtKB-ARBA"/>
</dbReference>
<dbReference type="PANTHER" id="PTHR12670:SF13">
    <property type="entry name" value="NEUTRAL CERAMIDASE"/>
    <property type="match status" value="1"/>
</dbReference>
<sequence length="747" mass="81875">MAQRPIITVLGLVCFWSWMQSTYGEYLIGVGSYDMTGPAADVNMMGYANIEQNTAGIHFRLRARTFIVAENLQGPRFVFVNLDAGMASQLLTIKLLERLKSRFGNLYTEENVAISGIHTHAGPGGYLQYVVYSVTSLGFVTQSFDAIANAVEQSIIQAHNNLKPGSIFINTGDVKEASINRSPSAYLLNPAEERSRYPSNVDTQMTLLKFVDSASGKSKGSFSWFATHGTSMSNNNKLISGDNKGVAARLFEDWFTSQNKSSSPNSNSTELDIGELVQIAQLIKATGGKDCNEKSSQASKVRKNDGSLFVGAFCQSNVGDVSPNVLGAFCIDSGKPCDFNHSSCNGNDLLCVGRGPGYPNEILSTKIIGERQFRSAVELFGSASEELTGKIDYRHVYLNFTNIEVELDNKKVVKTCPAALGPGFAAGTTDGPGVFGFQQGDPEISPFWKNVRDFLKEPSQYQVDCQNPKPVLLSSGEMFDPYPWAPAILPIQILRLGKLIILSVPGEFTTMAGRRLREAVKETLISNSNGEFNNETHVVIAGLTNTYSQYIATFEEYHQQRYEAASTLYGPHTLSAYIQEFNKLAQAMAKGDKIYGNGTSPPDLLSVQKSFLLDPFGDTTPDGIKLGDIKEDIAFPGSGYFTKGDKPSATFWSANPRYDLLTEGTYAVVERLQGERWISVQDDDDLSLFFRWKVDNTSFHGFAAIEWEIPTDAISGVYRLKHFGASKKTIVSPINYFTGASSAFAVQ</sequence>
<name>G7J608_MEDTR</name>
<dbReference type="GO" id="GO:0005576">
    <property type="term" value="C:extracellular region"/>
    <property type="evidence" value="ECO:0000318"/>
    <property type="project" value="GO_Central"/>
</dbReference>
<evidence type="ECO:0000256" key="8">
    <source>
        <dbReference type="ARBA" id="ARBA00022824"/>
    </source>
</evidence>
<reference evidence="19 21" key="2">
    <citation type="journal article" date="2014" name="BMC Genomics">
        <title>An improved genome release (version Mt4.0) for the model legume Medicago truncatula.</title>
        <authorList>
            <person name="Tang H."/>
            <person name="Krishnakumar V."/>
            <person name="Bidwell S."/>
            <person name="Rosen B."/>
            <person name="Chan A."/>
            <person name="Zhou S."/>
            <person name="Gentzbittel L."/>
            <person name="Childs K.L."/>
            <person name="Yandell M."/>
            <person name="Gundlach H."/>
            <person name="Mayer K.F."/>
            <person name="Schwartz D.C."/>
            <person name="Town C.D."/>
        </authorList>
    </citation>
    <scope>GENOME REANNOTATION</scope>
    <source>
        <strain evidence="20 21">cv. Jemalong A17</strain>
    </source>
</reference>
<dbReference type="GO" id="GO:0042759">
    <property type="term" value="P:long-chain fatty acid biosynthetic process"/>
    <property type="evidence" value="ECO:0000318"/>
    <property type="project" value="GO_Central"/>
</dbReference>
<feature type="binding site" evidence="14">
    <location>
        <position position="550"/>
    </location>
    <ligand>
        <name>Zn(2+)</name>
        <dbReference type="ChEBI" id="CHEBI:29105"/>
    </ligand>
</feature>
<keyword evidence="14" id="KW-0479">Metal-binding</keyword>
<feature type="signal peptide" evidence="16">
    <location>
        <begin position="1"/>
        <end position="24"/>
    </location>
</feature>
<dbReference type="GO" id="GO:0017040">
    <property type="term" value="F:N-acylsphingosine amidohydrolase activity"/>
    <property type="evidence" value="ECO:0000318"/>
    <property type="project" value="GO_Central"/>
</dbReference>
<dbReference type="GO" id="GO:0005794">
    <property type="term" value="C:Golgi apparatus"/>
    <property type="evidence" value="ECO:0007669"/>
    <property type="project" value="UniProtKB-SubCell"/>
</dbReference>
<dbReference type="EMBL" id="CM001219">
    <property type="protein sequence ID" value="AES71552.1"/>
    <property type="molecule type" value="Genomic_DNA"/>
</dbReference>
<dbReference type="Pfam" id="PF04734">
    <property type="entry name" value="Ceramidase_alk"/>
    <property type="match status" value="1"/>
</dbReference>
<gene>
    <name evidence="20" type="primary">11438492</name>
    <name evidence="19" type="ordered locus">MTR_3g079190</name>
</gene>
<feature type="binding site" evidence="14">
    <location>
        <position position="228"/>
    </location>
    <ligand>
        <name>Zn(2+)</name>
        <dbReference type="ChEBI" id="CHEBI:29105"/>
    </ligand>
</feature>
<comment type="cofactor">
    <cofactor evidence="14">
        <name>Zn(2+)</name>
        <dbReference type="ChEBI" id="CHEBI:29105"/>
    </cofactor>
    <text evidence="14">Binds 1 zinc ion per subunit.</text>
</comment>
<dbReference type="OrthoDB" id="191371at2759"/>
<dbReference type="Pfam" id="PF17048">
    <property type="entry name" value="Ceramidse_alk_C"/>
    <property type="match status" value="1"/>
</dbReference>
<evidence type="ECO:0000313" key="20">
    <source>
        <dbReference type="EnsemblPlants" id="AES71552"/>
    </source>
</evidence>
<evidence type="ECO:0000256" key="4">
    <source>
        <dbReference type="ARBA" id="ARBA00009835"/>
    </source>
</evidence>
<dbReference type="FunFam" id="2.60.40.2300:FF:000002">
    <property type="entry name" value="Neutral/alkaline non-lysosomal ceramidase"/>
    <property type="match status" value="1"/>
</dbReference>
<comment type="subcellular location">
    <subcellularLocation>
        <location evidence="1">Endoplasmic reticulum</location>
    </subcellularLocation>
    <subcellularLocation>
        <location evidence="2">Golgi apparatus</location>
    </subcellularLocation>
    <subcellularLocation>
        <location evidence="3">Secreted</location>
    </subcellularLocation>
</comment>
<evidence type="ECO:0000256" key="14">
    <source>
        <dbReference type="PIRSR" id="PIRSR606823-2"/>
    </source>
</evidence>
<reference evidence="19 21" key="1">
    <citation type="journal article" date="2011" name="Nature">
        <title>The Medicago genome provides insight into the evolution of rhizobial symbioses.</title>
        <authorList>
            <person name="Young N.D."/>
            <person name="Debelle F."/>
            <person name="Oldroyd G.E."/>
            <person name="Geurts R."/>
            <person name="Cannon S.B."/>
            <person name="Udvardi M.K."/>
            <person name="Benedito V.A."/>
            <person name="Mayer K.F."/>
            <person name="Gouzy J."/>
            <person name="Schoof H."/>
            <person name="Van de Peer Y."/>
            <person name="Proost S."/>
            <person name="Cook D.R."/>
            <person name="Meyers B.C."/>
            <person name="Spannagl M."/>
            <person name="Cheung F."/>
            <person name="De Mita S."/>
            <person name="Krishnakumar V."/>
            <person name="Gundlach H."/>
            <person name="Zhou S."/>
            <person name="Mudge J."/>
            <person name="Bharti A.K."/>
            <person name="Murray J.D."/>
            <person name="Naoumkina M.A."/>
            <person name="Rosen B."/>
            <person name="Silverstein K.A."/>
            <person name="Tang H."/>
            <person name="Rombauts S."/>
            <person name="Zhao P.X."/>
            <person name="Zhou P."/>
            <person name="Barbe V."/>
            <person name="Bardou P."/>
            <person name="Bechner M."/>
            <person name="Bellec A."/>
            <person name="Berger A."/>
            <person name="Berges H."/>
            <person name="Bidwell S."/>
            <person name="Bisseling T."/>
            <person name="Choisne N."/>
            <person name="Couloux A."/>
            <person name="Denny R."/>
            <person name="Deshpande S."/>
            <person name="Dai X."/>
            <person name="Doyle J.J."/>
            <person name="Dudez A.M."/>
            <person name="Farmer A.D."/>
            <person name="Fouteau S."/>
            <person name="Franken C."/>
            <person name="Gibelin C."/>
            <person name="Gish J."/>
            <person name="Goldstein S."/>
            <person name="Gonzalez A.J."/>
            <person name="Green P.J."/>
            <person name="Hallab A."/>
            <person name="Hartog M."/>
            <person name="Hua A."/>
            <person name="Humphray S.J."/>
            <person name="Jeong D.H."/>
            <person name="Jing Y."/>
            <person name="Jocker A."/>
            <person name="Kenton S.M."/>
            <person name="Kim D.J."/>
            <person name="Klee K."/>
            <person name="Lai H."/>
            <person name="Lang C."/>
            <person name="Lin S."/>
            <person name="Macmil S.L."/>
            <person name="Magdelenat G."/>
            <person name="Matthews L."/>
            <person name="McCorrison J."/>
            <person name="Monaghan E.L."/>
            <person name="Mun J.H."/>
            <person name="Najar F.Z."/>
            <person name="Nicholson C."/>
            <person name="Noirot C."/>
            <person name="O'Bleness M."/>
            <person name="Paule C.R."/>
            <person name="Poulain J."/>
            <person name="Prion F."/>
            <person name="Qin B."/>
            <person name="Qu C."/>
            <person name="Retzel E.F."/>
            <person name="Riddle C."/>
            <person name="Sallet E."/>
            <person name="Samain S."/>
            <person name="Samson N."/>
            <person name="Sanders I."/>
            <person name="Saurat O."/>
            <person name="Scarpelli C."/>
            <person name="Schiex T."/>
            <person name="Segurens B."/>
            <person name="Severin A.J."/>
            <person name="Sherrier D.J."/>
            <person name="Shi R."/>
            <person name="Sims S."/>
            <person name="Singer S.R."/>
            <person name="Sinharoy S."/>
            <person name="Sterck L."/>
            <person name="Viollet A."/>
            <person name="Wang B.B."/>
            <person name="Wang K."/>
            <person name="Wang M."/>
            <person name="Wang X."/>
            <person name="Warfsmann J."/>
            <person name="Weissenbach J."/>
            <person name="White D.D."/>
            <person name="White J.D."/>
            <person name="Wiley G.B."/>
            <person name="Wincker P."/>
            <person name="Xing Y."/>
            <person name="Yang L."/>
            <person name="Yao Z."/>
            <person name="Ying F."/>
            <person name="Zhai J."/>
            <person name="Zhou L."/>
            <person name="Zuber A."/>
            <person name="Denarie J."/>
            <person name="Dixon R.A."/>
            <person name="May G.D."/>
            <person name="Schwartz D.C."/>
            <person name="Rogers J."/>
            <person name="Quetier F."/>
            <person name="Town C.D."/>
            <person name="Roe B.A."/>
        </authorList>
    </citation>
    <scope>NUCLEOTIDE SEQUENCE [LARGE SCALE GENOMIC DNA]</scope>
    <source>
        <strain evidence="19">A17</strain>
        <strain evidence="20 21">cv. Jemalong A17</strain>
    </source>
</reference>
<keyword evidence="7 15" id="KW-0378">Hydrolase</keyword>
<dbReference type="InterPro" id="IPR031329">
    <property type="entry name" value="NEUT/ALK_ceramidase_N"/>
</dbReference>
<feature type="binding site" evidence="14">
    <location>
        <position position="118"/>
    </location>
    <ligand>
        <name>Zn(2+)</name>
        <dbReference type="ChEBI" id="CHEBI:29105"/>
    </ligand>
</feature>
<feature type="chain" id="PRO_5014572692" description="Neutral ceramidase" evidence="16">
    <location>
        <begin position="25"/>
        <end position="747"/>
    </location>
</feature>
<dbReference type="OMA" id="WTQVRSD"/>
<dbReference type="PANTHER" id="PTHR12670">
    <property type="entry name" value="CERAMIDASE"/>
    <property type="match status" value="1"/>
</dbReference>
<dbReference type="GO" id="GO:0016020">
    <property type="term" value="C:membrane"/>
    <property type="evidence" value="ECO:0007669"/>
    <property type="project" value="GOC"/>
</dbReference>
<dbReference type="HOGENOM" id="CLU_011300_2_0_1"/>
<dbReference type="EC" id="3.5.1.23" evidence="15"/>
<feature type="domain" description="Neutral/alkaline non-lysosomal ceramidase C-terminal" evidence="18">
    <location>
        <begin position="581"/>
        <end position="746"/>
    </location>
</feature>
<organism evidence="19 21">
    <name type="scientific">Medicago truncatula</name>
    <name type="common">Barrel medic</name>
    <name type="synonym">Medicago tribuloides</name>
    <dbReference type="NCBI Taxonomy" id="3880"/>
    <lineage>
        <taxon>Eukaryota</taxon>
        <taxon>Viridiplantae</taxon>
        <taxon>Streptophyta</taxon>
        <taxon>Embryophyta</taxon>
        <taxon>Tracheophyta</taxon>
        <taxon>Spermatophyta</taxon>
        <taxon>Magnoliopsida</taxon>
        <taxon>eudicotyledons</taxon>
        <taxon>Gunneridae</taxon>
        <taxon>Pentapetalae</taxon>
        <taxon>rosids</taxon>
        <taxon>fabids</taxon>
        <taxon>Fabales</taxon>
        <taxon>Fabaceae</taxon>
        <taxon>Papilionoideae</taxon>
        <taxon>50 kb inversion clade</taxon>
        <taxon>NPAAA clade</taxon>
        <taxon>Hologalegina</taxon>
        <taxon>IRL clade</taxon>
        <taxon>Trifolieae</taxon>
        <taxon>Medicago</taxon>
    </lineage>
</organism>
<dbReference type="AlphaFoldDB" id="G7J608"/>
<feature type="binding site" evidence="14">
    <location>
        <position position="507"/>
    </location>
    <ligand>
        <name>Zn(2+)</name>
        <dbReference type="ChEBI" id="CHEBI:29105"/>
    </ligand>
</feature>
<evidence type="ECO:0000256" key="3">
    <source>
        <dbReference type="ARBA" id="ARBA00004613"/>
    </source>
</evidence>
<reference evidence="20" key="3">
    <citation type="submission" date="2015-04" db="UniProtKB">
        <authorList>
            <consortium name="EnsemblPlants"/>
        </authorList>
    </citation>
    <scope>IDENTIFICATION</scope>
    <source>
        <strain evidence="20">cv. Jemalong A17</strain>
    </source>
</reference>
<keyword evidence="8" id="KW-0256">Endoplasmic reticulum</keyword>
<dbReference type="Proteomes" id="UP000002051">
    <property type="component" value="Chromosome 3"/>
</dbReference>
<comment type="similarity">
    <text evidence="4 15">Belongs to the neutral ceramidase family.</text>
</comment>
<evidence type="ECO:0000256" key="2">
    <source>
        <dbReference type="ARBA" id="ARBA00004555"/>
    </source>
</evidence>
<evidence type="ECO:0000259" key="17">
    <source>
        <dbReference type="Pfam" id="PF04734"/>
    </source>
</evidence>
<protein>
    <recommendedName>
        <fullName evidence="15">Neutral ceramidase</fullName>
        <ecNumber evidence="15">3.5.1.23</ecNumber>
    </recommendedName>
</protein>
<keyword evidence="15" id="KW-0443">Lipid metabolism</keyword>
<evidence type="ECO:0000256" key="11">
    <source>
        <dbReference type="ARBA" id="ARBA00023180"/>
    </source>
</evidence>
<dbReference type="InterPro" id="IPR006823">
    <property type="entry name" value="Ceramidase_alk"/>
</dbReference>
<dbReference type="PaxDb" id="3880-AES71552"/>
<dbReference type="GO" id="GO:0046872">
    <property type="term" value="F:metal ion binding"/>
    <property type="evidence" value="ECO:0007669"/>
    <property type="project" value="UniProtKB-KW"/>
</dbReference>
<evidence type="ECO:0000256" key="13">
    <source>
        <dbReference type="PIRSR" id="PIRSR606823-1"/>
    </source>
</evidence>
<dbReference type="STRING" id="3880.G7J608"/>
<evidence type="ECO:0000256" key="5">
    <source>
        <dbReference type="ARBA" id="ARBA00022525"/>
    </source>
</evidence>
<evidence type="ECO:0000256" key="10">
    <source>
        <dbReference type="ARBA" id="ARBA00023034"/>
    </source>
</evidence>
<feature type="active site" description="Nucleophile" evidence="13">
    <location>
        <position position="322"/>
    </location>
</feature>
<dbReference type="GO" id="GO:0046514">
    <property type="term" value="P:ceramide catabolic process"/>
    <property type="evidence" value="ECO:0000318"/>
    <property type="project" value="GO_Central"/>
</dbReference>
<dbReference type="GO" id="GO:0005783">
    <property type="term" value="C:endoplasmic reticulum"/>
    <property type="evidence" value="ECO:0007669"/>
    <property type="project" value="UniProtKB-SubCell"/>
</dbReference>
<proteinExistence type="inferred from homology"/>
<dbReference type="Gene3D" id="2.60.40.2300">
    <property type="entry name" value="Neutral/alkaline non-lysosomal ceramidase, C-terminal domain"/>
    <property type="match status" value="1"/>
</dbReference>
<dbReference type="InterPro" id="IPR038445">
    <property type="entry name" value="NCDase_C_sf"/>
</dbReference>
<keyword evidence="11" id="KW-0325">Glycoprotein</keyword>
<keyword evidence="6 16" id="KW-0732">Signal</keyword>
<accession>G7J608</accession>
<keyword evidence="10" id="KW-0333">Golgi apparatus</keyword>
<evidence type="ECO:0000256" key="7">
    <source>
        <dbReference type="ARBA" id="ARBA00022801"/>
    </source>
</evidence>
<evidence type="ECO:0000256" key="6">
    <source>
        <dbReference type="ARBA" id="ARBA00022729"/>
    </source>
</evidence>
<evidence type="ECO:0000256" key="15">
    <source>
        <dbReference type="RuleBase" id="RU366019"/>
    </source>
</evidence>
<evidence type="ECO:0000256" key="9">
    <source>
        <dbReference type="ARBA" id="ARBA00022919"/>
    </source>
</evidence>
<evidence type="ECO:0000256" key="16">
    <source>
        <dbReference type="SAM" id="SignalP"/>
    </source>
</evidence>
<evidence type="ECO:0000313" key="19">
    <source>
        <dbReference type="EMBL" id="AES71552.1"/>
    </source>
</evidence>
<evidence type="ECO:0000256" key="12">
    <source>
        <dbReference type="ARBA" id="ARBA00048057"/>
    </source>
</evidence>
<feature type="domain" description="Neutral/alkaline non-lysosomal ceramidase N-terminal" evidence="17">
    <location>
        <begin position="26"/>
        <end position="579"/>
    </location>
</feature>
<keyword evidence="21" id="KW-1185">Reference proteome</keyword>
<keyword evidence="5" id="KW-0964">Secreted</keyword>
<evidence type="ECO:0000256" key="1">
    <source>
        <dbReference type="ARBA" id="ARBA00004240"/>
    </source>
</evidence>